<dbReference type="RefSeq" id="WP_047197145.1">
    <property type="nucleotide sequence ID" value="NZ_CP011371.1"/>
</dbReference>
<keyword evidence="2" id="KW-1185">Reference proteome</keyword>
<evidence type="ECO:0000313" key="2">
    <source>
        <dbReference type="Proteomes" id="UP000035352"/>
    </source>
</evidence>
<reference evidence="1 2" key="1">
    <citation type="submission" date="2015-05" db="EMBL/GenBank/DDBJ databases">
        <authorList>
            <person name="Tang B."/>
            <person name="Yu Y."/>
        </authorList>
    </citation>
    <scope>NUCLEOTIDE SEQUENCE [LARGE SCALE GENOMIC DNA]</scope>
    <source>
        <strain evidence="1 2">DSM 7029</strain>
    </source>
</reference>
<protein>
    <recommendedName>
        <fullName evidence="3">Methyltransferase, TIGR04325 family</fullName>
    </recommendedName>
</protein>
<dbReference type="InterPro" id="IPR027612">
    <property type="entry name" value="Put_MTase_LIC12133"/>
</dbReference>
<dbReference type="NCBIfam" id="TIGR04325">
    <property type="entry name" value="MTase_LIC12133"/>
    <property type="match status" value="1"/>
</dbReference>
<dbReference type="EMBL" id="CP011371">
    <property type="protein sequence ID" value="AKJ32182.1"/>
    <property type="molecule type" value="Genomic_DNA"/>
</dbReference>
<dbReference type="AlphaFoldDB" id="A0A0G3BRY2"/>
<sequence>MDLSHAMQGAVNWLAAVPVVKQAGRRASRRRFERNRDANLFFGVFDSFEAAAASAPQSRPVGYDNSASADLYASNIFPSDYPAMFWLAKSFSEGLRSVFDLGGHVGIKYYAFRRTLSYPQALIWTVCDVPAVVARGRELALARAPEGALHFTDRYAEASGFDVLYASGSLQYLPLPLSQLLSDLPRLPRRLVINTTPIHATRSFFTLNSIGTAFCPYRVQAHDSFVDSLIALGYEKRGEWENTGKAMRIPFEPAYDVPHYSGFCFDLKA</sequence>
<evidence type="ECO:0000313" key="1">
    <source>
        <dbReference type="EMBL" id="AKJ32182.1"/>
    </source>
</evidence>
<proteinExistence type="predicted"/>
<dbReference type="STRING" id="413882.AAW51_5491"/>
<organism evidence="1 2">
    <name type="scientific">Caldimonas brevitalea</name>
    <dbReference type="NCBI Taxonomy" id="413882"/>
    <lineage>
        <taxon>Bacteria</taxon>
        <taxon>Pseudomonadati</taxon>
        <taxon>Pseudomonadota</taxon>
        <taxon>Betaproteobacteria</taxon>
        <taxon>Burkholderiales</taxon>
        <taxon>Sphaerotilaceae</taxon>
        <taxon>Caldimonas</taxon>
    </lineage>
</organism>
<dbReference type="PATRIC" id="fig|413882.6.peg.5741"/>
<accession>A0A0G3BRY2</accession>
<name>A0A0G3BRY2_9BURK</name>
<gene>
    <name evidence="1" type="ORF">AAW51_5491</name>
</gene>
<dbReference type="KEGG" id="pbh:AAW51_5491"/>
<dbReference type="Proteomes" id="UP000035352">
    <property type="component" value="Chromosome"/>
</dbReference>
<evidence type="ECO:0008006" key="3">
    <source>
        <dbReference type="Google" id="ProtNLM"/>
    </source>
</evidence>